<dbReference type="Proteomes" id="UP000256964">
    <property type="component" value="Unassembled WGS sequence"/>
</dbReference>
<sequence>MPEPVAYPLPYDAERDFYPYASEADIFLLTDTWSFPSPRPYRTFWSLVLIVESPLQDCVVTYFIPTCDDGYQLSWTRVRSWISLIQSSQMSRTGISPHQLDIALTFFGFANQHPDLQPQELFLLSGALIEAADELRPRKRADTHLHAIARTARREFPISVFEGVNIPAIDEGLTPDDIKDIFHCEREFVLRDRVVFVAEAERLAARIRSRAESTMSDERMIALSRRVWVDHWQGAPEDEDDDFNYDDMPELEDVL</sequence>
<reference evidence="1 2" key="1">
    <citation type="journal article" date="2018" name="Biotechnol. Biofuels">
        <title>Integrative visual omics of the white-rot fungus Polyporus brumalis exposes the biotechnological potential of its oxidative enzymes for delignifying raw plant biomass.</title>
        <authorList>
            <person name="Miyauchi S."/>
            <person name="Rancon A."/>
            <person name="Drula E."/>
            <person name="Hage H."/>
            <person name="Chaduli D."/>
            <person name="Favel A."/>
            <person name="Grisel S."/>
            <person name="Henrissat B."/>
            <person name="Herpoel-Gimbert I."/>
            <person name="Ruiz-Duenas F.J."/>
            <person name="Chevret D."/>
            <person name="Hainaut M."/>
            <person name="Lin J."/>
            <person name="Wang M."/>
            <person name="Pangilinan J."/>
            <person name="Lipzen A."/>
            <person name="Lesage-Meessen L."/>
            <person name="Navarro D."/>
            <person name="Riley R."/>
            <person name="Grigoriev I.V."/>
            <person name="Zhou S."/>
            <person name="Raouche S."/>
            <person name="Rosso M.N."/>
        </authorList>
    </citation>
    <scope>NUCLEOTIDE SEQUENCE [LARGE SCALE GENOMIC DNA]</scope>
    <source>
        <strain evidence="1 2">BRFM 1820</strain>
    </source>
</reference>
<accession>A0A371CI01</accession>
<protein>
    <submittedName>
        <fullName evidence="1">Uncharacterized protein</fullName>
    </submittedName>
</protein>
<evidence type="ECO:0000313" key="1">
    <source>
        <dbReference type="EMBL" id="RDX39894.1"/>
    </source>
</evidence>
<organism evidence="1 2">
    <name type="scientific">Lentinus brumalis</name>
    <dbReference type="NCBI Taxonomy" id="2498619"/>
    <lineage>
        <taxon>Eukaryota</taxon>
        <taxon>Fungi</taxon>
        <taxon>Dikarya</taxon>
        <taxon>Basidiomycota</taxon>
        <taxon>Agaricomycotina</taxon>
        <taxon>Agaricomycetes</taxon>
        <taxon>Polyporales</taxon>
        <taxon>Polyporaceae</taxon>
        <taxon>Lentinus</taxon>
    </lineage>
</organism>
<dbReference type="EMBL" id="KZ857622">
    <property type="protein sequence ID" value="RDX39894.1"/>
    <property type="molecule type" value="Genomic_DNA"/>
</dbReference>
<keyword evidence="2" id="KW-1185">Reference proteome</keyword>
<dbReference type="AlphaFoldDB" id="A0A371CI01"/>
<evidence type="ECO:0000313" key="2">
    <source>
        <dbReference type="Proteomes" id="UP000256964"/>
    </source>
</evidence>
<name>A0A371CI01_9APHY</name>
<proteinExistence type="predicted"/>
<gene>
    <name evidence="1" type="ORF">OH76DRAFT_1490757</name>
</gene>
<dbReference type="OrthoDB" id="2756251at2759"/>